<dbReference type="PANTHER" id="PTHR23079:SF55">
    <property type="entry name" value="RNA-DIRECTED RNA POLYMERASE"/>
    <property type="match status" value="1"/>
</dbReference>
<comment type="caution">
    <text evidence="3">The sequence shown here is derived from an EMBL/GenBank/DDBJ whole genome shotgun (WGS) entry which is preliminary data.</text>
</comment>
<dbReference type="AlphaFoldDB" id="A0AAD7B389"/>
<keyword evidence="1" id="KW-0694">RNA-binding</keyword>
<evidence type="ECO:0000259" key="2">
    <source>
        <dbReference type="Pfam" id="PF05183"/>
    </source>
</evidence>
<evidence type="ECO:0000313" key="3">
    <source>
        <dbReference type="EMBL" id="KAJ7608735.1"/>
    </source>
</evidence>
<gene>
    <name evidence="3" type="ORF">FB45DRAFT_945806</name>
</gene>
<dbReference type="EC" id="2.7.7.48" evidence="1"/>
<comment type="catalytic activity">
    <reaction evidence="1">
        <text>RNA(n) + a ribonucleoside 5'-triphosphate = RNA(n+1) + diphosphate</text>
        <dbReference type="Rhea" id="RHEA:21248"/>
        <dbReference type="Rhea" id="RHEA-COMP:14527"/>
        <dbReference type="Rhea" id="RHEA-COMP:17342"/>
        <dbReference type="ChEBI" id="CHEBI:33019"/>
        <dbReference type="ChEBI" id="CHEBI:61557"/>
        <dbReference type="ChEBI" id="CHEBI:140395"/>
        <dbReference type="EC" id="2.7.7.48"/>
    </reaction>
</comment>
<evidence type="ECO:0000256" key="1">
    <source>
        <dbReference type="RuleBase" id="RU363098"/>
    </source>
</evidence>
<dbReference type="InterPro" id="IPR007855">
    <property type="entry name" value="RDRP"/>
</dbReference>
<dbReference type="Proteomes" id="UP001221142">
    <property type="component" value="Unassembled WGS sequence"/>
</dbReference>
<keyword evidence="4" id="KW-1185">Reference proteome</keyword>
<comment type="similarity">
    <text evidence="1">Belongs to the RdRP family.</text>
</comment>
<name>A0AAD7B389_9AGAR</name>
<keyword evidence="1" id="KW-0696">RNA-directed RNA polymerase</keyword>
<protein>
    <recommendedName>
        <fullName evidence="1">RNA-dependent RNA polymerase</fullName>
        <ecNumber evidence="1">2.7.7.48</ecNumber>
    </recommendedName>
</protein>
<dbReference type="InterPro" id="IPR057596">
    <property type="entry name" value="RDRP_core"/>
</dbReference>
<dbReference type="PANTHER" id="PTHR23079">
    <property type="entry name" value="RNA-DEPENDENT RNA POLYMERASE"/>
    <property type="match status" value="1"/>
</dbReference>
<sequence>MEIFIRNVTFSASENDVKEALAERLHRPPFDTTTPLNFQVALFRAQRSHTHRGIGLVTLATSDAGETFLGIYGVSGVNIRGRVALFSRNKQPPNLALIDAVRNSPWRPPRSVIEEQERAAELSTRIPLATFSFGRVCRDGSFSLEGESYSGSVACNTETRRLDILCKEHSTIHSAPESNPDEFLSTLFASFSFDKSISSTIENSMHYNASRIIAFAISGLRVFLQSDLPPSFERRSRNPMNDLFGDRTTAFRLSGFNDTGVSALTSQMLCLEFKSQHDLETFRRRSHGIHLPSSVHKDVPIHRHNFYARSNWEQLQSLLASLHFRLAFEVDKAVWMSVLDPTEALALGPSLQELQRKTDVQFDEAANIFRHFTTLIEFPTLGVAATLVSKSRRRRRRNRKRAQAKAVEPEVPATNLAGLLAQAVEDYVADVVSNRYVPSEGIYQSYHLVLTPSTQVLDGPLPDQSNSVLRRFKNNDSFLRVSFRDENGSAPRQEVAMGLSIDELLEKRYKDCLNGGVSVAGRRYQFLGYSMSGLKEYSFIFMTPMEVGGILHDAAYIRSLLGDFTKIMDQPAMLGARWAQAFSSSDPSVTLSRDQIRVMGDKTAQDGTIFTDGCCSISSSLMRAVWLTQRRAHKIPFPPSAIQIRCAGAKGVLVANPNFPNDTLAFRPSQQKFITSDEPTLDIATTSARPILTYLNRPLIAMLEHHGVPRESFMELQQIAIDQVHQMKNSLRQASKIFAQHGLGSSFRLPSLFNNIHSLLKLDIGNWSASRRDENVFAHQLIKTAIAFATMHVLREIKHRGHILIPGSYTLIGVSDEWDCLQEGEIYAHIVDERNNVNRILCGRVLITRSPQIHPGDLQFVDAVERPQLAHLTNVVVFSCKGSRSLPSMLGGGDLDGDIYNVITNAALYPPKGYTASPGAYAAIEAKRTPSPCTVSDVVDFVIDYIKSDLLGIISVLHLRIGDLNGYDCNECLILAEKASHAVDFQKRGVPVNFKDLPKPPNKLRPDFLSGEGVNPAESMGDRYYPSKKVLGELYRNVPLEDYRPSAAELEMQRIDGRNIYSALAAVGLRTLGLPGIHAEIDEELMDEMRGNFDEYVDQLMKIAQTHTISKRANAYLSEAELVSGTIQERYGDHRKRREAVSAMNLQIAELVKQLRFEFQSPEYRPKNQDDDDEDFEDEDWADWDEFAGDEARRADRFTRAWAAWLVAEKELEEYPETYGASSFGLIALGTVLEVIKEAKESV</sequence>
<proteinExistence type="inferred from homology"/>
<keyword evidence="1" id="KW-0808">Transferase</keyword>
<dbReference type="Pfam" id="PF05183">
    <property type="entry name" value="RdRP"/>
    <property type="match status" value="1"/>
</dbReference>
<dbReference type="GO" id="GO:0031380">
    <property type="term" value="C:nuclear RNA-directed RNA polymerase complex"/>
    <property type="evidence" value="ECO:0007669"/>
    <property type="project" value="TreeGrafter"/>
</dbReference>
<accession>A0AAD7B389</accession>
<dbReference type="EMBL" id="JARKIF010000043">
    <property type="protein sequence ID" value="KAJ7608735.1"/>
    <property type="molecule type" value="Genomic_DNA"/>
</dbReference>
<reference evidence="3" key="1">
    <citation type="submission" date="2023-03" db="EMBL/GenBank/DDBJ databases">
        <title>Massive genome expansion in bonnet fungi (Mycena s.s.) driven by repeated elements and novel gene families across ecological guilds.</title>
        <authorList>
            <consortium name="Lawrence Berkeley National Laboratory"/>
            <person name="Harder C.B."/>
            <person name="Miyauchi S."/>
            <person name="Viragh M."/>
            <person name="Kuo A."/>
            <person name="Thoen E."/>
            <person name="Andreopoulos B."/>
            <person name="Lu D."/>
            <person name="Skrede I."/>
            <person name="Drula E."/>
            <person name="Henrissat B."/>
            <person name="Morin E."/>
            <person name="Kohler A."/>
            <person name="Barry K."/>
            <person name="LaButti K."/>
            <person name="Morin E."/>
            <person name="Salamov A."/>
            <person name="Lipzen A."/>
            <person name="Mereny Z."/>
            <person name="Hegedus B."/>
            <person name="Baldrian P."/>
            <person name="Stursova M."/>
            <person name="Weitz H."/>
            <person name="Taylor A."/>
            <person name="Grigoriev I.V."/>
            <person name="Nagy L.G."/>
            <person name="Martin F."/>
            <person name="Kauserud H."/>
        </authorList>
    </citation>
    <scope>NUCLEOTIDE SEQUENCE</scope>
    <source>
        <strain evidence="3">9284</strain>
    </source>
</reference>
<dbReference type="GO" id="GO:0003968">
    <property type="term" value="F:RNA-directed RNA polymerase activity"/>
    <property type="evidence" value="ECO:0007669"/>
    <property type="project" value="UniProtKB-KW"/>
</dbReference>
<feature type="domain" description="RDRP core" evidence="2">
    <location>
        <begin position="451"/>
        <end position="1038"/>
    </location>
</feature>
<keyword evidence="1" id="KW-0548">Nucleotidyltransferase</keyword>
<evidence type="ECO:0000313" key="4">
    <source>
        <dbReference type="Proteomes" id="UP001221142"/>
    </source>
</evidence>
<organism evidence="3 4">
    <name type="scientific">Roridomyces roridus</name>
    <dbReference type="NCBI Taxonomy" id="1738132"/>
    <lineage>
        <taxon>Eukaryota</taxon>
        <taxon>Fungi</taxon>
        <taxon>Dikarya</taxon>
        <taxon>Basidiomycota</taxon>
        <taxon>Agaricomycotina</taxon>
        <taxon>Agaricomycetes</taxon>
        <taxon>Agaricomycetidae</taxon>
        <taxon>Agaricales</taxon>
        <taxon>Marasmiineae</taxon>
        <taxon>Mycenaceae</taxon>
        <taxon>Roridomyces</taxon>
    </lineage>
</organism>
<dbReference type="GO" id="GO:0030422">
    <property type="term" value="P:siRNA processing"/>
    <property type="evidence" value="ECO:0007669"/>
    <property type="project" value="TreeGrafter"/>
</dbReference>
<dbReference type="GO" id="GO:0003723">
    <property type="term" value="F:RNA binding"/>
    <property type="evidence" value="ECO:0007669"/>
    <property type="project" value="UniProtKB-KW"/>
</dbReference>